<dbReference type="AlphaFoldDB" id="A0A843WPQ6"/>
<keyword evidence="2" id="KW-1185">Reference proteome</keyword>
<accession>A0A843WPQ6</accession>
<dbReference type="EMBL" id="NMUH01005377">
    <property type="protein sequence ID" value="MQM12612.1"/>
    <property type="molecule type" value="Genomic_DNA"/>
</dbReference>
<comment type="caution">
    <text evidence="1">The sequence shown here is derived from an EMBL/GenBank/DDBJ whole genome shotgun (WGS) entry which is preliminary data.</text>
</comment>
<evidence type="ECO:0000313" key="2">
    <source>
        <dbReference type="Proteomes" id="UP000652761"/>
    </source>
</evidence>
<name>A0A843WPQ6_COLES</name>
<proteinExistence type="predicted"/>
<organism evidence="1 2">
    <name type="scientific">Colocasia esculenta</name>
    <name type="common">Wild taro</name>
    <name type="synonym">Arum esculentum</name>
    <dbReference type="NCBI Taxonomy" id="4460"/>
    <lineage>
        <taxon>Eukaryota</taxon>
        <taxon>Viridiplantae</taxon>
        <taxon>Streptophyta</taxon>
        <taxon>Embryophyta</taxon>
        <taxon>Tracheophyta</taxon>
        <taxon>Spermatophyta</taxon>
        <taxon>Magnoliopsida</taxon>
        <taxon>Liliopsida</taxon>
        <taxon>Araceae</taxon>
        <taxon>Aroideae</taxon>
        <taxon>Colocasieae</taxon>
        <taxon>Colocasia</taxon>
    </lineage>
</organism>
<gene>
    <name evidence="1" type="ORF">Taro_045531</name>
</gene>
<evidence type="ECO:0000313" key="1">
    <source>
        <dbReference type="EMBL" id="MQM12612.1"/>
    </source>
</evidence>
<reference evidence="1" key="1">
    <citation type="submission" date="2017-07" db="EMBL/GenBank/DDBJ databases">
        <title>Taro Niue Genome Assembly and Annotation.</title>
        <authorList>
            <person name="Atibalentja N."/>
            <person name="Keating K."/>
            <person name="Fields C.J."/>
        </authorList>
    </citation>
    <scope>NUCLEOTIDE SEQUENCE</scope>
    <source>
        <strain evidence="1">Niue_2</strain>
        <tissue evidence="1">Leaf</tissue>
    </source>
</reference>
<feature type="non-terminal residue" evidence="1">
    <location>
        <position position="89"/>
    </location>
</feature>
<protein>
    <submittedName>
        <fullName evidence="1">Uncharacterized protein</fullName>
    </submittedName>
</protein>
<sequence>MRFIVSLMIPFSRRNVTRQKELREMARRKAAIDWRAEVVWFDIYSQRRLMRDACDSAYSSFCTNQRKEKSLRLQNTLCLSYWHLNVYFV</sequence>
<dbReference type="Proteomes" id="UP000652761">
    <property type="component" value="Unassembled WGS sequence"/>
</dbReference>